<evidence type="ECO:0000256" key="2">
    <source>
        <dbReference type="ARBA" id="ARBA00022729"/>
    </source>
</evidence>
<proteinExistence type="inferred from homology"/>
<name>A0A8T2JB34_9PIPI</name>
<evidence type="ECO:0000313" key="6">
    <source>
        <dbReference type="EMBL" id="KAG8439636.1"/>
    </source>
</evidence>
<reference evidence="6" key="1">
    <citation type="thesis" date="2020" institute="ProQuest LLC" country="789 East Eisenhower Parkway, Ann Arbor, MI, USA">
        <title>Comparative Genomics and Chromosome Evolution.</title>
        <authorList>
            <person name="Mudd A.B."/>
        </authorList>
    </citation>
    <scope>NUCLEOTIDE SEQUENCE</scope>
    <source>
        <strain evidence="6">Female2</strain>
        <tissue evidence="6">Blood</tissue>
    </source>
</reference>
<comment type="caution">
    <text evidence="6">The sequence shown here is derived from an EMBL/GenBank/DDBJ whole genome shotgun (WGS) entry which is preliminary data.</text>
</comment>
<evidence type="ECO:0000256" key="1">
    <source>
        <dbReference type="ARBA" id="ARBA00009191"/>
    </source>
</evidence>
<comment type="similarity">
    <text evidence="1">Belongs to the strictosidine synthase family.</text>
</comment>
<gene>
    <name evidence="6" type="ORF">GDO86_005713</name>
</gene>
<dbReference type="Gene3D" id="2.120.10.30">
    <property type="entry name" value="TolB, C-terminal domain"/>
    <property type="match status" value="1"/>
</dbReference>
<dbReference type="PANTHER" id="PTHR10426">
    <property type="entry name" value="STRICTOSIDINE SYNTHASE-RELATED"/>
    <property type="match status" value="1"/>
</dbReference>
<dbReference type="Pfam" id="PF20067">
    <property type="entry name" value="SSL_N"/>
    <property type="match status" value="1"/>
</dbReference>
<feature type="domain" description="Strictosidine synthase conserved region" evidence="5">
    <location>
        <begin position="164"/>
        <end position="250"/>
    </location>
</feature>
<sequence>MFPKWVFLIALLAVAVGVYLLPSLIDPEPFIFENPPPLVGPLAVNRNLQQGIRLFYGHLKGPESFTSDNEGNLYTGTVDGKVWVIHGEQLSFITQMGQNLAECGTPDLEPICGRPHGIRMASDGYLIVADSYFGLYRVNPQTGEKNILISNKEGLDGISFRFLNGLELSKNGTIYFTDSSSKWGRQHHRYEVLETNHLGRLLKYEPTAKNVKSLLDGLYMANGIALSPEEDYILIAETSICRILRYWLTGSKAGRKEIFVDNLPGYPDNIRLSSLGTYRVGLATTRFPGLLKPFLDIIAPYPALKRIIVKVTPLWFYSILLKKHGLFLEVGDNGEILSSSHDPDGNVTWAISDVFEHQGKLYLGNTDLPFLVVLNQPQL</sequence>
<protein>
    <recommendedName>
        <fullName evidence="5">Strictosidine synthase conserved region domain-containing protein</fullName>
    </recommendedName>
</protein>
<evidence type="ECO:0000259" key="5">
    <source>
        <dbReference type="Pfam" id="PF03088"/>
    </source>
</evidence>
<dbReference type="GO" id="GO:0012505">
    <property type="term" value="C:endomembrane system"/>
    <property type="evidence" value="ECO:0007669"/>
    <property type="project" value="TreeGrafter"/>
</dbReference>
<dbReference type="Proteomes" id="UP000812440">
    <property type="component" value="Chromosome 3"/>
</dbReference>
<evidence type="ECO:0000256" key="3">
    <source>
        <dbReference type="ARBA" id="ARBA00023180"/>
    </source>
</evidence>
<dbReference type="InterPro" id="IPR018119">
    <property type="entry name" value="Strictosidine_synth_cons-reg"/>
</dbReference>
<feature type="chain" id="PRO_5035750622" description="Strictosidine synthase conserved region domain-containing protein" evidence="4">
    <location>
        <begin position="18"/>
        <end position="379"/>
    </location>
</feature>
<keyword evidence="7" id="KW-1185">Reference proteome</keyword>
<dbReference type="FunFam" id="2.120.10.30:FF:000032">
    <property type="entry name" value="Protein STRICTOSIDINE SYNTHASE-LIKE 13"/>
    <property type="match status" value="1"/>
</dbReference>
<keyword evidence="2 4" id="KW-0732">Signal</keyword>
<evidence type="ECO:0000313" key="7">
    <source>
        <dbReference type="Proteomes" id="UP000812440"/>
    </source>
</evidence>
<evidence type="ECO:0000256" key="4">
    <source>
        <dbReference type="SAM" id="SignalP"/>
    </source>
</evidence>
<accession>A0A8T2JB34</accession>
<organism evidence="6 7">
    <name type="scientific">Hymenochirus boettgeri</name>
    <name type="common">Congo dwarf clawed frog</name>
    <dbReference type="NCBI Taxonomy" id="247094"/>
    <lineage>
        <taxon>Eukaryota</taxon>
        <taxon>Metazoa</taxon>
        <taxon>Chordata</taxon>
        <taxon>Craniata</taxon>
        <taxon>Vertebrata</taxon>
        <taxon>Euteleostomi</taxon>
        <taxon>Amphibia</taxon>
        <taxon>Batrachia</taxon>
        <taxon>Anura</taxon>
        <taxon>Pipoidea</taxon>
        <taxon>Pipidae</taxon>
        <taxon>Pipinae</taxon>
        <taxon>Hymenochirus</taxon>
    </lineage>
</organism>
<dbReference type="OrthoDB" id="5307922at2759"/>
<dbReference type="Pfam" id="PF03088">
    <property type="entry name" value="Str_synth"/>
    <property type="match status" value="1"/>
</dbReference>
<dbReference type="InterPro" id="IPR011042">
    <property type="entry name" value="6-blade_b-propeller_TolB-like"/>
</dbReference>
<dbReference type="EMBL" id="JAACNH010000006">
    <property type="protein sequence ID" value="KAG8439636.1"/>
    <property type="molecule type" value="Genomic_DNA"/>
</dbReference>
<dbReference type="SUPFAM" id="SSF63829">
    <property type="entry name" value="Calcium-dependent phosphotriesterase"/>
    <property type="match status" value="1"/>
</dbReference>
<dbReference type="AlphaFoldDB" id="A0A8T2JB34"/>
<dbReference type="GO" id="GO:0016787">
    <property type="term" value="F:hydrolase activity"/>
    <property type="evidence" value="ECO:0007669"/>
    <property type="project" value="TreeGrafter"/>
</dbReference>
<keyword evidence="3" id="KW-0325">Glycoprotein</keyword>
<feature type="signal peptide" evidence="4">
    <location>
        <begin position="1"/>
        <end position="17"/>
    </location>
</feature>
<dbReference type="PANTHER" id="PTHR10426:SF20">
    <property type="entry name" value="ADIPOCYTE PLASMA MEMBRANE-ASSOCIATED PROTEIN"/>
    <property type="match status" value="1"/>
</dbReference>